<evidence type="ECO:0000256" key="1">
    <source>
        <dbReference type="SAM" id="Phobius"/>
    </source>
</evidence>
<feature type="transmembrane region" description="Helical" evidence="1">
    <location>
        <begin position="136"/>
        <end position="159"/>
    </location>
</feature>
<organism evidence="2 3">
    <name type="scientific">Effusibacillus dendaii</name>
    <dbReference type="NCBI Taxonomy" id="2743772"/>
    <lineage>
        <taxon>Bacteria</taxon>
        <taxon>Bacillati</taxon>
        <taxon>Bacillota</taxon>
        <taxon>Bacilli</taxon>
        <taxon>Bacillales</taxon>
        <taxon>Alicyclobacillaceae</taxon>
        <taxon>Effusibacillus</taxon>
    </lineage>
</organism>
<feature type="transmembrane region" description="Helical" evidence="1">
    <location>
        <begin position="171"/>
        <end position="190"/>
    </location>
</feature>
<name>A0A7I8D780_9BACL</name>
<dbReference type="Pfam" id="PF12679">
    <property type="entry name" value="ABC2_membrane_2"/>
    <property type="match status" value="1"/>
</dbReference>
<feature type="transmembrane region" description="Helical" evidence="1">
    <location>
        <begin position="256"/>
        <end position="278"/>
    </location>
</feature>
<evidence type="ECO:0000313" key="3">
    <source>
        <dbReference type="Proteomes" id="UP000593802"/>
    </source>
</evidence>
<feature type="transmembrane region" description="Helical" evidence="1">
    <location>
        <begin position="20"/>
        <end position="37"/>
    </location>
</feature>
<reference evidence="2 3" key="1">
    <citation type="submission" date="2020-08" db="EMBL/GenBank/DDBJ databases">
        <title>Complete Genome Sequence of Effusibacillus dendaii Strain skT53, Isolated from Farmland soil.</title>
        <authorList>
            <person name="Konishi T."/>
            <person name="Kawasaki H."/>
        </authorList>
    </citation>
    <scope>NUCLEOTIDE SEQUENCE [LARGE SCALE GENOMIC DNA]</scope>
    <source>
        <strain evidence="3">skT53</strain>
    </source>
</reference>
<dbReference type="RefSeq" id="WP_200759917.1">
    <property type="nucleotide sequence ID" value="NZ_AP023366.1"/>
</dbReference>
<dbReference type="AlphaFoldDB" id="A0A7I8D780"/>
<feature type="transmembrane region" description="Helical" evidence="1">
    <location>
        <begin position="57"/>
        <end position="79"/>
    </location>
</feature>
<dbReference type="PANTHER" id="PTHR43471">
    <property type="entry name" value="ABC TRANSPORTER PERMEASE"/>
    <property type="match status" value="1"/>
</dbReference>
<keyword evidence="1" id="KW-0472">Membrane</keyword>
<evidence type="ECO:0008006" key="4">
    <source>
        <dbReference type="Google" id="ProtNLM"/>
    </source>
</evidence>
<feature type="transmembrane region" description="Helical" evidence="1">
    <location>
        <begin position="106"/>
        <end position="130"/>
    </location>
</feature>
<dbReference type="GO" id="GO:0140359">
    <property type="term" value="F:ABC-type transporter activity"/>
    <property type="evidence" value="ECO:0007669"/>
    <property type="project" value="InterPro"/>
</dbReference>
<accession>A0A7I8D780</accession>
<sequence length="293" mass="32800">MNPVLLKEFRQRWRTFKTPLIIFLYLLVVGVIAWFVMFQEVSRQGYLPIGSSSDLFLALSLLQMGLIAFVAPGLTAGSVSGERERQTLSVLLTTQLSPASIVVHKLLSSIVFIVLLIVATLPVYAVVLLYGGVSPLQLLGTFGMMILLILFCGSFGVLCSVWSKRTSVSTVITYGCLFVFLAGAPLLSTLTEDWFLHGMRYPNHPFVQNNPFVHSLPVIFEGISPPMMLIHMFHPRQFPTTGVEGLAINYWIQNPWPIFLITLPVLIILFVLLSIYLLHPVRPKIAWRKRSAV</sequence>
<dbReference type="GO" id="GO:0005886">
    <property type="term" value="C:plasma membrane"/>
    <property type="evidence" value="ECO:0007669"/>
    <property type="project" value="UniProtKB-SubCell"/>
</dbReference>
<dbReference type="EMBL" id="AP023366">
    <property type="protein sequence ID" value="BCJ85847.1"/>
    <property type="molecule type" value="Genomic_DNA"/>
</dbReference>
<keyword evidence="1" id="KW-1133">Transmembrane helix</keyword>
<evidence type="ECO:0000313" key="2">
    <source>
        <dbReference type="EMBL" id="BCJ85847.1"/>
    </source>
</evidence>
<protein>
    <recommendedName>
        <fullName evidence="4">ABC transporter permease</fullName>
    </recommendedName>
</protein>
<gene>
    <name evidence="2" type="ORF">skT53_08320</name>
</gene>
<keyword evidence="3" id="KW-1185">Reference proteome</keyword>
<proteinExistence type="predicted"/>
<dbReference type="Proteomes" id="UP000593802">
    <property type="component" value="Chromosome"/>
</dbReference>
<dbReference type="KEGG" id="eff:skT53_08320"/>
<dbReference type="PANTHER" id="PTHR43471:SF12">
    <property type="entry name" value="HYPOTHETICAL MEMBRANE PROTEIN, CONSERVED"/>
    <property type="match status" value="1"/>
</dbReference>
<keyword evidence="1" id="KW-0812">Transmembrane</keyword>